<comment type="caution">
    <text evidence="1">The sequence shown here is derived from an EMBL/GenBank/DDBJ whole genome shotgun (WGS) entry which is preliminary data.</text>
</comment>
<dbReference type="FunCoup" id="G7E491">
    <property type="interactions" value="88"/>
</dbReference>
<dbReference type="InterPro" id="IPR002347">
    <property type="entry name" value="SDR_fam"/>
</dbReference>
<evidence type="ECO:0000313" key="1">
    <source>
        <dbReference type="EMBL" id="GAA97651.1"/>
    </source>
</evidence>
<dbReference type="Pfam" id="PF00106">
    <property type="entry name" value="adh_short"/>
    <property type="match status" value="1"/>
</dbReference>
<gene>
    <name evidence="1" type="primary">Mo04329</name>
    <name evidence="1" type="ORF">E5Q_04329</name>
</gene>
<proteinExistence type="predicted"/>
<dbReference type="HOGENOM" id="CLU_010194_9_1_1"/>
<dbReference type="GO" id="GO:0016616">
    <property type="term" value="F:oxidoreductase activity, acting on the CH-OH group of donors, NAD or NADP as acceptor"/>
    <property type="evidence" value="ECO:0007669"/>
    <property type="project" value="TreeGrafter"/>
</dbReference>
<organism evidence="1 2">
    <name type="scientific">Mixia osmundae (strain CBS 9802 / IAM 14324 / JCM 22182 / KY 12970)</name>
    <dbReference type="NCBI Taxonomy" id="764103"/>
    <lineage>
        <taxon>Eukaryota</taxon>
        <taxon>Fungi</taxon>
        <taxon>Dikarya</taxon>
        <taxon>Basidiomycota</taxon>
        <taxon>Pucciniomycotina</taxon>
        <taxon>Mixiomycetes</taxon>
        <taxon>Mixiales</taxon>
        <taxon>Mixiaceae</taxon>
        <taxon>Mixia</taxon>
    </lineage>
</organism>
<dbReference type="PRINTS" id="PR00081">
    <property type="entry name" value="GDHRDH"/>
</dbReference>
<sequence length="373" mass="39524">MLNALSSITALPGFSKLVNQFIGSESYPFGHHAASNAALNMMVRVVALDLEEQGVNVLLVHPGTVATEVSSAKAGQNGAITVDESVETVLKVVASAQIGKGQEIIRSQDGSVIPCTQSQVMSTSYLIIGANRGIGFGFIRQLALRPNTTVYASYRTAAKSTELIDFSRAHENVVLLSLDMTDEKSVKQAANELKRHTASIDVAIFNAGVQSYLGDVLETPPSVYLQHYEQNVVGPLILTQAFVPFLLASQSARRALVYLSTAAGSISSLPAINGTVTSMYDAKSYPVGHYATSKAALNTLGRVVALELERKGVSVLLVHPGMVSTDLSAMQVGQNGAVSVEHSVRTMLQVIESAPLGKGQEGILKQDGSIIAW</sequence>
<dbReference type="InterPro" id="IPR036291">
    <property type="entry name" value="NAD(P)-bd_dom_sf"/>
</dbReference>
<accession>G7E491</accession>
<dbReference type="InterPro" id="IPR052184">
    <property type="entry name" value="SDR_enzymes"/>
</dbReference>
<reference evidence="1 2" key="1">
    <citation type="journal article" date="2011" name="J. Gen. Appl. Microbiol.">
        <title>Draft genome sequencing of the enigmatic basidiomycete Mixia osmundae.</title>
        <authorList>
            <person name="Nishida H."/>
            <person name="Nagatsuka Y."/>
            <person name="Sugiyama J."/>
        </authorList>
    </citation>
    <scope>NUCLEOTIDE SEQUENCE [LARGE SCALE GENOMIC DNA]</scope>
    <source>
        <strain evidence="2">CBS 9802 / IAM 14324 / JCM 22182 / KY 12970</strain>
    </source>
</reference>
<dbReference type="PANTHER" id="PTHR45458">
    <property type="entry name" value="SHORT-CHAIN DEHYDROGENASE/REDUCTASE SDR"/>
    <property type="match status" value="1"/>
</dbReference>
<dbReference type="AlphaFoldDB" id="G7E491"/>
<dbReference type="PANTHER" id="PTHR45458:SF3">
    <property type="entry name" value="CHAIN DEHYDROGENASE (ATSC), PUTATIVE-RELATED"/>
    <property type="match status" value="1"/>
</dbReference>
<dbReference type="InParanoid" id="G7E491"/>
<reference evidence="1 2" key="2">
    <citation type="journal article" date="2012" name="Open Biol.">
        <title>Characteristics of nucleosomes and linker DNA regions on the genome of the basidiomycete Mixia osmundae revealed by mono- and dinucleosome mapping.</title>
        <authorList>
            <person name="Nishida H."/>
            <person name="Kondo S."/>
            <person name="Matsumoto T."/>
            <person name="Suzuki Y."/>
            <person name="Yoshikawa H."/>
            <person name="Taylor T.D."/>
            <person name="Sugiyama J."/>
        </authorList>
    </citation>
    <scope>NUCLEOTIDE SEQUENCE [LARGE SCALE GENOMIC DNA]</scope>
    <source>
        <strain evidence="2">CBS 9802 / IAM 14324 / JCM 22182 / KY 12970</strain>
    </source>
</reference>
<evidence type="ECO:0008006" key="3">
    <source>
        <dbReference type="Google" id="ProtNLM"/>
    </source>
</evidence>
<name>G7E491_MIXOS</name>
<dbReference type="OrthoDB" id="9876299at2759"/>
<dbReference type="CDD" id="cd05325">
    <property type="entry name" value="carb_red_sniffer_like_SDR_c"/>
    <property type="match status" value="1"/>
</dbReference>
<dbReference type="eggNOG" id="KOG1611">
    <property type="taxonomic scope" value="Eukaryota"/>
</dbReference>
<dbReference type="OMA" id="HICSPRT"/>
<evidence type="ECO:0000313" key="2">
    <source>
        <dbReference type="Proteomes" id="UP000009131"/>
    </source>
</evidence>
<keyword evidence="2" id="KW-1185">Reference proteome</keyword>
<dbReference type="Gene3D" id="3.40.50.720">
    <property type="entry name" value="NAD(P)-binding Rossmann-like Domain"/>
    <property type="match status" value="2"/>
</dbReference>
<protein>
    <recommendedName>
        <fullName evidence="3">Ketoreductase (KR) domain-containing protein</fullName>
    </recommendedName>
</protein>
<dbReference type="RefSeq" id="XP_014568305.1">
    <property type="nucleotide sequence ID" value="XM_014712819.1"/>
</dbReference>
<dbReference type="Proteomes" id="UP000009131">
    <property type="component" value="Unassembled WGS sequence"/>
</dbReference>
<dbReference type="SUPFAM" id="SSF51735">
    <property type="entry name" value="NAD(P)-binding Rossmann-fold domains"/>
    <property type="match status" value="2"/>
</dbReference>
<dbReference type="EMBL" id="BABT02000129">
    <property type="protein sequence ID" value="GAA97651.1"/>
    <property type="molecule type" value="Genomic_DNA"/>
</dbReference>